<sequence length="187" mass="20292">MISLRNTATAYGLVSRCLHWSVALLFIGQIALGWLTQVFSDQPVLQFDLYQLHKSVGFLILALALIRLAWSLFGRSPHAGAVASAVERLLARFAHRVLLLLTVAVPLAGWAIASASPLGVPSYVFDLVVVPNLPLPVSDAAEAFWSHIHAWLAYGAAGLVSIHAAAALFHAFRRGRTSLHGMLPQRR</sequence>
<reference evidence="15 16" key="1">
    <citation type="submission" date="2016-09" db="EMBL/GenBank/DDBJ databases">
        <title>Rhizobium sp. nov., a novel species isolated from the rice rhizosphere.</title>
        <authorList>
            <person name="Zhao J."/>
            <person name="Zhang X."/>
        </authorList>
    </citation>
    <scope>NUCLEOTIDE SEQUENCE [LARGE SCALE GENOMIC DNA]</scope>
    <source>
        <strain evidence="15 16">1.7048</strain>
    </source>
</reference>
<keyword evidence="3" id="KW-0813">Transport</keyword>
<proteinExistence type="inferred from homology"/>
<evidence type="ECO:0000256" key="11">
    <source>
        <dbReference type="ARBA" id="ARBA00023136"/>
    </source>
</evidence>
<comment type="subcellular location">
    <subcellularLocation>
        <location evidence="2">Cell membrane</location>
        <topology evidence="2">Multi-pass membrane protein</topology>
    </subcellularLocation>
</comment>
<feature type="transmembrane region" description="Helical" evidence="13">
    <location>
        <begin position="55"/>
        <end position="73"/>
    </location>
</feature>
<dbReference type="GO" id="GO:0046872">
    <property type="term" value="F:metal ion binding"/>
    <property type="evidence" value="ECO:0007669"/>
    <property type="project" value="UniProtKB-KW"/>
</dbReference>
<evidence type="ECO:0000256" key="8">
    <source>
        <dbReference type="ARBA" id="ARBA00022982"/>
    </source>
</evidence>
<evidence type="ECO:0000256" key="7">
    <source>
        <dbReference type="ARBA" id="ARBA00022723"/>
    </source>
</evidence>
<name>A0A1Q9AR02_9HYPH</name>
<organism evidence="15 16">
    <name type="scientific">Xaviernesmea oryzae</name>
    <dbReference type="NCBI Taxonomy" id="464029"/>
    <lineage>
        <taxon>Bacteria</taxon>
        <taxon>Pseudomonadati</taxon>
        <taxon>Pseudomonadota</taxon>
        <taxon>Alphaproteobacteria</taxon>
        <taxon>Hyphomicrobiales</taxon>
        <taxon>Rhizobiaceae</taxon>
        <taxon>Rhizobium/Agrobacterium group</taxon>
        <taxon>Xaviernesmea</taxon>
    </lineage>
</organism>
<feature type="transmembrane region" description="Helical" evidence="13">
    <location>
        <begin position="93"/>
        <end position="113"/>
    </location>
</feature>
<evidence type="ECO:0000259" key="14">
    <source>
        <dbReference type="Pfam" id="PF01292"/>
    </source>
</evidence>
<dbReference type="InterPro" id="IPR016174">
    <property type="entry name" value="Di-haem_cyt_TM"/>
</dbReference>
<evidence type="ECO:0000256" key="4">
    <source>
        <dbReference type="ARBA" id="ARBA00022475"/>
    </source>
</evidence>
<keyword evidence="4" id="KW-1003">Cell membrane</keyword>
<accession>A0A1Q9AR02</accession>
<keyword evidence="6 13" id="KW-0812">Transmembrane</keyword>
<dbReference type="InterPro" id="IPR052168">
    <property type="entry name" value="Cytochrome_b561_oxidase"/>
</dbReference>
<evidence type="ECO:0000256" key="6">
    <source>
        <dbReference type="ARBA" id="ARBA00022692"/>
    </source>
</evidence>
<dbReference type="PANTHER" id="PTHR30529">
    <property type="entry name" value="CYTOCHROME B561"/>
    <property type="match status" value="1"/>
</dbReference>
<dbReference type="Gene3D" id="1.20.950.20">
    <property type="entry name" value="Transmembrane di-heme cytochromes, Chain C"/>
    <property type="match status" value="1"/>
</dbReference>
<dbReference type="Proteomes" id="UP000186364">
    <property type="component" value="Unassembled WGS sequence"/>
</dbReference>
<dbReference type="SUPFAM" id="SSF81342">
    <property type="entry name" value="Transmembrane di-heme cytochromes"/>
    <property type="match status" value="1"/>
</dbReference>
<comment type="caution">
    <text evidence="15">The sequence shown here is derived from an EMBL/GenBank/DDBJ whole genome shotgun (WGS) entry which is preliminary data.</text>
</comment>
<feature type="domain" description="Cytochrome b561 bacterial/Ni-hydrogenase" evidence="14">
    <location>
        <begin position="11"/>
        <end position="184"/>
    </location>
</feature>
<keyword evidence="9 13" id="KW-1133">Transmembrane helix</keyword>
<dbReference type="PANTHER" id="PTHR30529:SF1">
    <property type="entry name" value="CYTOCHROME B561 HOMOLOG 2"/>
    <property type="match status" value="1"/>
</dbReference>
<dbReference type="RefSeq" id="WP_075629757.1">
    <property type="nucleotide sequence ID" value="NZ_FOAM01000007.1"/>
</dbReference>
<feature type="transmembrane region" description="Helical" evidence="13">
    <location>
        <begin position="151"/>
        <end position="172"/>
    </location>
</feature>
<evidence type="ECO:0000256" key="9">
    <source>
        <dbReference type="ARBA" id="ARBA00022989"/>
    </source>
</evidence>
<evidence type="ECO:0000256" key="2">
    <source>
        <dbReference type="ARBA" id="ARBA00004651"/>
    </source>
</evidence>
<dbReference type="OrthoDB" id="1247465at2"/>
<keyword evidence="10" id="KW-0408">Iron</keyword>
<keyword evidence="16" id="KW-1185">Reference proteome</keyword>
<evidence type="ECO:0000256" key="10">
    <source>
        <dbReference type="ARBA" id="ARBA00023004"/>
    </source>
</evidence>
<evidence type="ECO:0000256" key="12">
    <source>
        <dbReference type="ARBA" id="ARBA00037975"/>
    </source>
</evidence>
<dbReference type="GO" id="GO:0005886">
    <property type="term" value="C:plasma membrane"/>
    <property type="evidence" value="ECO:0007669"/>
    <property type="project" value="UniProtKB-SubCell"/>
</dbReference>
<keyword evidence="8" id="KW-0249">Electron transport</keyword>
<dbReference type="GO" id="GO:0009055">
    <property type="term" value="F:electron transfer activity"/>
    <property type="evidence" value="ECO:0007669"/>
    <property type="project" value="InterPro"/>
</dbReference>
<dbReference type="GO" id="GO:0020037">
    <property type="term" value="F:heme binding"/>
    <property type="evidence" value="ECO:0007669"/>
    <property type="project" value="TreeGrafter"/>
</dbReference>
<comment type="cofactor">
    <cofactor evidence="1">
        <name>heme b</name>
        <dbReference type="ChEBI" id="CHEBI:60344"/>
    </cofactor>
</comment>
<evidence type="ECO:0000256" key="5">
    <source>
        <dbReference type="ARBA" id="ARBA00022617"/>
    </source>
</evidence>
<dbReference type="EMBL" id="MKIP01000059">
    <property type="protein sequence ID" value="OLP57852.1"/>
    <property type="molecule type" value="Genomic_DNA"/>
</dbReference>
<dbReference type="Pfam" id="PF01292">
    <property type="entry name" value="Ni_hydr_CYTB"/>
    <property type="match status" value="1"/>
</dbReference>
<gene>
    <name evidence="15" type="ORF">BJF93_13465</name>
</gene>
<evidence type="ECO:0000313" key="15">
    <source>
        <dbReference type="EMBL" id="OLP57852.1"/>
    </source>
</evidence>
<comment type="similarity">
    <text evidence="12">Belongs to the cytochrome b561 family.</text>
</comment>
<evidence type="ECO:0000256" key="3">
    <source>
        <dbReference type="ARBA" id="ARBA00022448"/>
    </source>
</evidence>
<dbReference type="InterPro" id="IPR011577">
    <property type="entry name" value="Cyt_b561_bac/Ni-Hgenase"/>
</dbReference>
<evidence type="ECO:0000256" key="13">
    <source>
        <dbReference type="SAM" id="Phobius"/>
    </source>
</evidence>
<keyword evidence="7" id="KW-0479">Metal-binding</keyword>
<dbReference type="GO" id="GO:0022904">
    <property type="term" value="P:respiratory electron transport chain"/>
    <property type="evidence" value="ECO:0007669"/>
    <property type="project" value="InterPro"/>
</dbReference>
<evidence type="ECO:0000313" key="16">
    <source>
        <dbReference type="Proteomes" id="UP000186364"/>
    </source>
</evidence>
<protein>
    <submittedName>
        <fullName evidence="15">Cytochrome B</fullName>
    </submittedName>
</protein>
<dbReference type="AlphaFoldDB" id="A0A1Q9AR02"/>
<keyword evidence="11 13" id="KW-0472">Membrane</keyword>
<evidence type="ECO:0000256" key="1">
    <source>
        <dbReference type="ARBA" id="ARBA00001970"/>
    </source>
</evidence>
<feature type="transmembrane region" description="Helical" evidence="13">
    <location>
        <begin position="12"/>
        <end position="35"/>
    </location>
</feature>
<keyword evidence="5" id="KW-0349">Heme</keyword>